<dbReference type="Gene3D" id="3.30.565.10">
    <property type="entry name" value="Histidine kinase-like ATPase, C-terminal domain"/>
    <property type="match status" value="1"/>
</dbReference>
<keyword evidence="9" id="KW-0812">Transmembrane</keyword>
<evidence type="ECO:0000313" key="11">
    <source>
        <dbReference type="EMBL" id="MFC4070033.1"/>
    </source>
</evidence>
<gene>
    <name evidence="11" type="ORF">ACFO0C_34330</name>
</gene>
<dbReference type="InterPro" id="IPR011712">
    <property type="entry name" value="Sig_transdc_His_kin_sub3_dim/P"/>
</dbReference>
<dbReference type="EMBL" id="JBHSBL010000024">
    <property type="protein sequence ID" value="MFC4070033.1"/>
    <property type="molecule type" value="Genomic_DNA"/>
</dbReference>
<protein>
    <recommendedName>
        <fullName evidence="2">histidine kinase</fullName>
        <ecNumber evidence="2">2.7.13.3</ecNumber>
    </recommendedName>
</protein>
<evidence type="ECO:0000256" key="3">
    <source>
        <dbReference type="ARBA" id="ARBA00022553"/>
    </source>
</evidence>
<evidence type="ECO:0000259" key="10">
    <source>
        <dbReference type="Pfam" id="PF07730"/>
    </source>
</evidence>
<keyword evidence="8" id="KW-0902">Two-component regulatory system</keyword>
<evidence type="ECO:0000256" key="7">
    <source>
        <dbReference type="ARBA" id="ARBA00022840"/>
    </source>
</evidence>
<evidence type="ECO:0000256" key="1">
    <source>
        <dbReference type="ARBA" id="ARBA00000085"/>
    </source>
</evidence>
<accession>A0ABV8J671</accession>
<keyword evidence="6 11" id="KW-0418">Kinase</keyword>
<feature type="transmembrane region" description="Helical" evidence="9">
    <location>
        <begin position="52"/>
        <end position="79"/>
    </location>
</feature>
<dbReference type="GO" id="GO:0016301">
    <property type="term" value="F:kinase activity"/>
    <property type="evidence" value="ECO:0007669"/>
    <property type="project" value="UniProtKB-KW"/>
</dbReference>
<keyword evidence="12" id="KW-1185">Reference proteome</keyword>
<evidence type="ECO:0000256" key="9">
    <source>
        <dbReference type="SAM" id="Phobius"/>
    </source>
</evidence>
<keyword evidence="9" id="KW-1133">Transmembrane helix</keyword>
<dbReference type="CDD" id="cd16917">
    <property type="entry name" value="HATPase_UhpB-NarQ-NarX-like"/>
    <property type="match status" value="1"/>
</dbReference>
<feature type="transmembrane region" description="Helical" evidence="9">
    <location>
        <begin position="86"/>
        <end position="105"/>
    </location>
</feature>
<evidence type="ECO:0000256" key="4">
    <source>
        <dbReference type="ARBA" id="ARBA00022679"/>
    </source>
</evidence>
<evidence type="ECO:0000256" key="6">
    <source>
        <dbReference type="ARBA" id="ARBA00022777"/>
    </source>
</evidence>
<dbReference type="RefSeq" id="WP_378070926.1">
    <property type="nucleotide sequence ID" value="NZ_JBHSBL010000024.1"/>
</dbReference>
<keyword evidence="3" id="KW-0597">Phosphoprotein</keyword>
<dbReference type="PANTHER" id="PTHR24421:SF10">
    <property type="entry name" value="NITRATE_NITRITE SENSOR PROTEIN NARQ"/>
    <property type="match status" value="1"/>
</dbReference>
<keyword evidence="4" id="KW-0808">Transferase</keyword>
<comment type="caution">
    <text evidence="11">The sequence shown here is derived from an EMBL/GenBank/DDBJ whole genome shotgun (WGS) entry which is preliminary data.</text>
</comment>
<name>A0ABV8J671_9ACTN</name>
<keyword evidence="9" id="KW-0472">Membrane</keyword>
<evidence type="ECO:0000256" key="5">
    <source>
        <dbReference type="ARBA" id="ARBA00022741"/>
    </source>
</evidence>
<keyword evidence="5" id="KW-0547">Nucleotide-binding</keyword>
<organism evidence="11 12">
    <name type="scientific">Actinoplanes subglobosus</name>
    <dbReference type="NCBI Taxonomy" id="1547892"/>
    <lineage>
        <taxon>Bacteria</taxon>
        <taxon>Bacillati</taxon>
        <taxon>Actinomycetota</taxon>
        <taxon>Actinomycetes</taxon>
        <taxon>Micromonosporales</taxon>
        <taxon>Micromonosporaceae</taxon>
        <taxon>Actinoplanes</taxon>
    </lineage>
</organism>
<comment type="catalytic activity">
    <reaction evidence="1">
        <text>ATP + protein L-histidine = ADP + protein N-phospho-L-histidine.</text>
        <dbReference type="EC" id="2.7.13.3"/>
    </reaction>
</comment>
<sequence length="365" mass="38902">MRARLVPILIEIGLIAASAADIWVDLWSDHPVAVASGVVACAALMLRRRFPLAVVLLTIPAALLEAALVAPCVALYTLAERSRNRVLLTVCVVLAAIASAAPSPLESDAAPIDDSVVYFVYALATVVLPVLLGQLVLTRHDLSQRLDEIEEVKEHERVLHAQAILAQERAQLAREMHDVVSHQVSLIAVQAGALQVSADTPATREAARTIRSLSVGTLDELRTMVTLLRASGDDITQLTPQPTLADLCTLIANSGIEVDLTGDLTMTVGTPRQRAIYRTVQEALTNVRKHAPGAAATVDLWRDGKFVGVTVTNGPPSRPSLPLPGAHQGLIGLQERADLLSGTLESGPTGDGGYRVRMRLPVDTD</sequence>
<evidence type="ECO:0000313" key="12">
    <source>
        <dbReference type="Proteomes" id="UP001595867"/>
    </source>
</evidence>
<dbReference type="Gene3D" id="1.20.5.1930">
    <property type="match status" value="1"/>
</dbReference>
<evidence type="ECO:0000256" key="8">
    <source>
        <dbReference type="ARBA" id="ARBA00023012"/>
    </source>
</evidence>
<dbReference type="InterPro" id="IPR050482">
    <property type="entry name" value="Sensor_HK_TwoCompSys"/>
</dbReference>
<keyword evidence="7" id="KW-0067">ATP-binding</keyword>
<dbReference type="EC" id="2.7.13.3" evidence="2"/>
<feature type="transmembrane region" description="Helical" evidence="9">
    <location>
        <begin position="117"/>
        <end position="137"/>
    </location>
</feature>
<dbReference type="PANTHER" id="PTHR24421">
    <property type="entry name" value="NITRATE/NITRITE SENSOR PROTEIN NARX-RELATED"/>
    <property type="match status" value="1"/>
</dbReference>
<dbReference type="Proteomes" id="UP001595867">
    <property type="component" value="Unassembled WGS sequence"/>
</dbReference>
<dbReference type="SUPFAM" id="SSF55874">
    <property type="entry name" value="ATPase domain of HSP90 chaperone/DNA topoisomerase II/histidine kinase"/>
    <property type="match status" value="1"/>
</dbReference>
<proteinExistence type="predicted"/>
<evidence type="ECO:0000256" key="2">
    <source>
        <dbReference type="ARBA" id="ARBA00012438"/>
    </source>
</evidence>
<feature type="domain" description="Signal transduction histidine kinase subgroup 3 dimerisation and phosphoacceptor" evidence="10">
    <location>
        <begin position="168"/>
        <end position="231"/>
    </location>
</feature>
<reference evidence="12" key="1">
    <citation type="journal article" date="2019" name="Int. J. Syst. Evol. Microbiol.">
        <title>The Global Catalogue of Microorganisms (GCM) 10K type strain sequencing project: providing services to taxonomists for standard genome sequencing and annotation.</title>
        <authorList>
            <consortium name="The Broad Institute Genomics Platform"/>
            <consortium name="The Broad Institute Genome Sequencing Center for Infectious Disease"/>
            <person name="Wu L."/>
            <person name="Ma J."/>
        </authorList>
    </citation>
    <scope>NUCLEOTIDE SEQUENCE [LARGE SCALE GENOMIC DNA]</scope>
    <source>
        <strain evidence="12">TBRC 5832</strain>
    </source>
</reference>
<dbReference type="Pfam" id="PF07730">
    <property type="entry name" value="HisKA_3"/>
    <property type="match status" value="1"/>
</dbReference>
<dbReference type="InterPro" id="IPR036890">
    <property type="entry name" value="HATPase_C_sf"/>
</dbReference>